<accession>A0A2H6CVT2</accession>
<sequence>MGKWLQNVKIETSYAKEGEFVSGTNTQLVDLFIENGKVSKIQNHKQVEDGYEKIDGRKYLLLPGIREMHCHFDKTKLGTNWQPITPANSIIERFTKEIPELNTLELPLSERMKHLIDREMQHGVSFFRSHIDVHPKVGQKFLQQTIEALKAYQEKFAYQLVAFPQHGMLLSNAYKDVQTALANGADLIGGVDPTVLDKNTEKSLYYTFDLATKFNVPIDIHVHERAEEGKKTFYELLKLTKESNWQNKVTVSHAFGLNDFRGDERKEFFQELADQQISIISSVPLDGVIPPLEELRRYGVDVSLGCDNVYDSWSPFGDGNILEKLNRYAEIFGITTQDGLTDCMELVTGKKTVGENLWLKEGDEATFILADSSCSAEFVARKSTVCTSYYKGNAVFSL</sequence>
<dbReference type="SUPFAM" id="SSF51556">
    <property type="entry name" value="Metallo-dependent hydrolases"/>
    <property type="match status" value="1"/>
</dbReference>
<dbReference type="Gene3D" id="3.20.20.140">
    <property type="entry name" value="Metal-dependent hydrolases"/>
    <property type="match status" value="1"/>
</dbReference>
<dbReference type="CDD" id="cd01293">
    <property type="entry name" value="Bact_CD"/>
    <property type="match status" value="1"/>
</dbReference>
<evidence type="ECO:0000313" key="1">
    <source>
        <dbReference type="EMBL" id="GBD69087.1"/>
    </source>
</evidence>
<dbReference type="EMBL" id="BDEC01000095">
    <property type="protein sequence ID" value="GBD69087.1"/>
    <property type="molecule type" value="Genomic_DNA"/>
</dbReference>
<dbReference type="PANTHER" id="PTHR32027:SF9">
    <property type="entry name" value="BLL3847 PROTEIN"/>
    <property type="match status" value="1"/>
</dbReference>
<dbReference type="SUPFAM" id="SSF51338">
    <property type="entry name" value="Composite domain of metallo-dependent hydrolases"/>
    <property type="match status" value="1"/>
</dbReference>
<dbReference type="GO" id="GO:0016814">
    <property type="term" value="F:hydrolase activity, acting on carbon-nitrogen (but not peptide) bonds, in cyclic amidines"/>
    <property type="evidence" value="ECO:0007669"/>
    <property type="project" value="TreeGrafter"/>
</dbReference>
<dbReference type="InterPro" id="IPR011059">
    <property type="entry name" value="Metal-dep_hydrolase_composite"/>
</dbReference>
<keyword evidence="2" id="KW-1185">Reference proteome</keyword>
<dbReference type="PANTHER" id="PTHR32027">
    <property type="entry name" value="CYTOSINE DEAMINASE"/>
    <property type="match status" value="1"/>
</dbReference>
<organism evidence="1 2">
    <name type="scientific">Tetragenococcus halophilus subsp. halophilus</name>
    <dbReference type="NCBI Taxonomy" id="1513897"/>
    <lineage>
        <taxon>Bacteria</taxon>
        <taxon>Bacillati</taxon>
        <taxon>Bacillota</taxon>
        <taxon>Bacilli</taxon>
        <taxon>Lactobacillales</taxon>
        <taxon>Enterococcaceae</taxon>
        <taxon>Tetragenococcus</taxon>
    </lineage>
</organism>
<gene>
    <name evidence="1" type="ORF">TEHN7118_1893</name>
</gene>
<protein>
    <submittedName>
        <fullName evidence="1">Putative hydrolase</fullName>
    </submittedName>
</protein>
<dbReference type="NCBIfam" id="NF005312">
    <property type="entry name" value="PRK06846.1"/>
    <property type="match status" value="1"/>
</dbReference>
<dbReference type="Pfam" id="PF07969">
    <property type="entry name" value="Amidohydro_3"/>
    <property type="match status" value="1"/>
</dbReference>
<dbReference type="Gene3D" id="2.30.40.10">
    <property type="entry name" value="Urease, subunit C, domain 1"/>
    <property type="match status" value="1"/>
</dbReference>
<comment type="caution">
    <text evidence="1">The sequence shown here is derived from an EMBL/GenBank/DDBJ whole genome shotgun (WGS) entry which is preliminary data.</text>
</comment>
<reference evidence="1 2" key="1">
    <citation type="submission" date="2016-05" db="EMBL/GenBank/DDBJ databases">
        <title>Whole genome sequencing of Tetragenococcus halophilus subsp. halophilus NISL 7118.</title>
        <authorList>
            <person name="Shiwa Y."/>
            <person name="Nishimura I."/>
            <person name="Yoshikawa H."/>
            <person name="Koyama Y."/>
            <person name="Oguma T."/>
        </authorList>
    </citation>
    <scope>NUCLEOTIDE SEQUENCE [LARGE SCALE GENOMIC DNA]</scope>
    <source>
        <strain evidence="1 2">NISL 7118</strain>
    </source>
</reference>
<evidence type="ECO:0000313" key="2">
    <source>
        <dbReference type="Proteomes" id="UP000236214"/>
    </source>
</evidence>
<dbReference type="RefSeq" id="WP_103099533.1">
    <property type="nucleotide sequence ID" value="NZ_BAABQP010000002.1"/>
</dbReference>
<name>A0A2H6CVT2_TETHA</name>
<dbReference type="AlphaFoldDB" id="A0A2H6CVT2"/>
<dbReference type="InterPro" id="IPR032466">
    <property type="entry name" value="Metal_Hydrolase"/>
</dbReference>
<dbReference type="InterPro" id="IPR013108">
    <property type="entry name" value="Amidohydro_3"/>
</dbReference>
<dbReference type="Proteomes" id="UP000236214">
    <property type="component" value="Unassembled WGS sequence"/>
</dbReference>
<keyword evidence="1" id="KW-0378">Hydrolase</keyword>
<dbReference type="InterPro" id="IPR052349">
    <property type="entry name" value="Metallo-hydrolase_Enzymes"/>
</dbReference>
<proteinExistence type="predicted"/>